<dbReference type="Pfam" id="PF00271">
    <property type="entry name" value="Helicase_C"/>
    <property type="match status" value="1"/>
</dbReference>
<evidence type="ECO:0000313" key="4">
    <source>
        <dbReference type="Proteomes" id="UP000268829"/>
    </source>
</evidence>
<dbReference type="InterPro" id="IPR025202">
    <property type="entry name" value="PLD-like_dom"/>
</dbReference>
<dbReference type="Pfam" id="PF26350">
    <property type="entry name" value="DUF8090"/>
    <property type="match status" value="1"/>
</dbReference>
<dbReference type="Pfam" id="PF11907">
    <property type="entry name" value="DUF3427"/>
    <property type="match status" value="1"/>
</dbReference>
<dbReference type="SMART" id="SM00490">
    <property type="entry name" value="HELICc"/>
    <property type="match status" value="1"/>
</dbReference>
<dbReference type="CDD" id="cd18032">
    <property type="entry name" value="DEXHc_RE_I_III_res"/>
    <property type="match status" value="1"/>
</dbReference>
<protein>
    <submittedName>
        <fullName evidence="3">DUF3427 domain-containing protein</fullName>
    </submittedName>
</protein>
<proteinExistence type="predicted"/>
<evidence type="ECO:0000259" key="2">
    <source>
        <dbReference type="PROSITE" id="PS51194"/>
    </source>
</evidence>
<dbReference type="PANTHER" id="PTHR47396:SF1">
    <property type="entry name" value="ATP-DEPENDENT HELICASE IRC3-RELATED"/>
    <property type="match status" value="1"/>
</dbReference>
<dbReference type="RefSeq" id="WP_122906161.1">
    <property type="nucleotide sequence ID" value="NZ_RHHS01000045.1"/>
</dbReference>
<dbReference type="InterPro" id="IPR021835">
    <property type="entry name" value="DUF3427"/>
</dbReference>
<dbReference type="InterPro" id="IPR050742">
    <property type="entry name" value="Helicase_Restrict-Modif_Enz"/>
</dbReference>
<dbReference type="SUPFAM" id="SSF52540">
    <property type="entry name" value="P-loop containing nucleoside triphosphate hydrolases"/>
    <property type="match status" value="1"/>
</dbReference>
<dbReference type="CDD" id="cd18799">
    <property type="entry name" value="SF2_C_EcoAI-like"/>
    <property type="match status" value="1"/>
</dbReference>
<sequence length="1070" mass="125213">MSFLEGFFEELYRKNKEYPKNSRVTPIHPRNYANALTQLMAQRIGNVLHELASDEKYIEMFNLIREIDQKIDMHSQLDLYSPLSAVHYRYDESVLPSIYPELFFTNPMLITNQGKNTHNFFKTLKTELQTADQADFIVSFIRWSGLQLLLRPFDELLKKGKKARILTSIYMSITEPKALRRLMEMDHVEVRMFQSGHTSFHTKAYLFSRLSGLHTVIIGSSNLSKAAISSGYEWNVKLPDAHHTPIYQHARQLFEDLWNDARAVPLTEAFISQYEDFYRASRSPNTSPLNPFSYQKGKEIQNPMKAAESKALYMVNHKTQLTPNAMQEKALKALRETRENGNTKGIVIAATGTGKTYLSAFDVQQAQARTLLFLAHRDELLENAKKTFANVFGTDDFMGKVTGTTKEWDKPFLFSTVQSLHREEILNKFDPTYFEYVIVDEFHHAEADTYKKIIQYFKPKFLLGLTATPERMDGKDVLALCDYNVVYEIRLHQALEENLLAPFHYFGLADNTVDYEKVDIKNGQFIEESLVSALKTHERVDYVLEMIRKFGHDGEKRRALGFCASIEHARFMAEEFCQRGYQAIYLTGEDAPHYREEMVQRLESEHDPLEFIFTVNIFNEGIDIPSLNLVLFLRPTESPTIFIQQLGRGLRKWEGKEYVTILDFIGNYQKSFIIPLALAGQTNHRAFDRDALRVAIQTEFANLPDGCFVDLEEITRQQILEKIKSIRMDQSQMLANLYSEFKKELGRSPEIEDFLYSAVAPGLHFFIQKYGSWVETKKKMDDCNEWDKILITLPLELEIIQRIEQMYPVKWPYELAILSLATRYEQVNVSQVAAFLSEKFGITVDETKHQGYILRSMQKLSEPYKRQKWSFGSVQDDTFVMDDLIKSTWVQQQFSAYVQKRLEYGLTEFRRTFHVHSYFHFQQQVQLYQNYTRNELMYLFQSPAKEGSWREGISKVDNHYLYFVTLNKGEDTEEHLNYHDYFIDQNHFHWQSANQTSHSSERGKDYIHHQEKGIHIHLFVRKFGSMHGKTLPFMYVGELEYISSHGDNPMNITWRLKQQLPYDIFLDFVR</sequence>
<dbReference type="Pfam" id="PF13091">
    <property type="entry name" value="PLDc_2"/>
    <property type="match status" value="1"/>
</dbReference>
<organism evidence="3 4">
    <name type="scientific">Brevibacillus gelatini</name>
    <dbReference type="NCBI Taxonomy" id="1655277"/>
    <lineage>
        <taxon>Bacteria</taxon>
        <taxon>Bacillati</taxon>
        <taxon>Bacillota</taxon>
        <taxon>Bacilli</taxon>
        <taxon>Bacillales</taxon>
        <taxon>Paenibacillaceae</taxon>
        <taxon>Brevibacillus</taxon>
    </lineage>
</organism>
<feature type="domain" description="Helicase C-terminal" evidence="2">
    <location>
        <begin position="539"/>
        <end position="700"/>
    </location>
</feature>
<evidence type="ECO:0000313" key="3">
    <source>
        <dbReference type="EMBL" id="RNB53896.1"/>
    </source>
</evidence>
<dbReference type="GO" id="GO:0005829">
    <property type="term" value="C:cytosol"/>
    <property type="evidence" value="ECO:0007669"/>
    <property type="project" value="TreeGrafter"/>
</dbReference>
<dbReference type="SUPFAM" id="SSF56024">
    <property type="entry name" value="Phospholipase D/nuclease"/>
    <property type="match status" value="1"/>
</dbReference>
<dbReference type="Proteomes" id="UP000268829">
    <property type="component" value="Unassembled WGS sequence"/>
</dbReference>
<dbReference type="Gene3D" id="3.40.50.300">
    <property type="entry name" value="P-loop containing nucleotide triphosphate hydrolases"/>
    <property type="match status" value="2"/>
</dbReference>
<dbReference type="InterPro" id="IPR006935">
    <property type="entry name" value="Helicase/UvrB_N"/>
</dbReference>
<feature type="domain" description="Helicase ATP-binding" evidence="1">
    <location>
        <begin position="336"/>
        <end position="487"/>
    </location>
</feature>
<dbReference type="PROSITE" id="PS51194">
    <property type="entry name" value="HELICASE_CTER"/>
    <property type="match status" value="1"/>
</dbReference>
<dbReference type="InterPro" id="IPR014001">
    <property type="entry name" value="Helicase_ATP-bd"/>
</dbReference>
<evidence type="ECO:0000259" key="1">
    <source>
        <dbReference type="PROSITE" id="PS51192"/>
    </source>
</evidence>
<dbReference type="GO" id="GO:0016787">
    <property type="term" value="F:hydrolase activity"/>
    <property type="evidence" value="ECO:0007669"/>
    <property type="project" value="InterPro"/>
</dbReference>
<dbReference type="InterPro" id="IPR027417">
    <property type="entry name" value="P-loop_NTPase"/>
</dbReference>
<reference evidence="3 4" key="1">
    <citation type="submission" date="2018-10" db="EMBL/GenBank/DDBJ databases">
        <title>Phylogenomics of Brevibacillus.</title>
        <authorList>
            <person name="Dunlap C."/>
        </authorList>
    </citation>
    <scope>NUCLEOTIDE SEQUENCE [LARGE SCALE GENOMIC DNA]</scope>
    <source>
        <strain evidence="3 4">DSM 100115</strain>
    </source>
</reference>
<comment type="caution">
    <text evidence="3">The sequence shown here is derived from an EMBL/GenBank/DDBJ whole genome shotgun (WGS) entry which is preliminary data.</text>
</comment>
<gene>
    <name evidence="3" type="ORF">EDM57_18455</name>
</gene>
<dbReference type="Gene3D" id="3.30.870.10">
    <property type="entry name" value="Endonuclease Chain A"/>
    <property type="match status" value="1"/>
</dbReference>
<dbReference type="GO" id="GO:0003677">
    <property type="term" value="F:DNA binding"/>
    <property type="evidence" value="ECO:0007669"/>
    <property type="project" value="InterPro"/>
</dbReference>
<dbReference type="PANTHER" id="PTHR47396">
    <property type="entry name" value="TYPE I RESTRICTION ENZYME ECOKI R PROTEIN"/>
    <property type="match status" value="1"/>
</dbReference>
<dbReference type="SMART" id="SM00487">
    <property type="entry name" value="DEXDc"/>
    <property type="match status" value="1"/>
</dbReference>
<dbReference type="AlphaFoldDB" id="A0A3M8ARS7"/>
<dbReference type="EMBL" id="RHHS01000045">
    <property type="protein sequence ID" value="RNB53896.1"/>
    <property type="molecule type" value="Genomic_DNA"/>
</dbReference>
<dbReference type="Pfam" id="PF04851">
    <property type="entry name" value="ResIII"/>
    <property type="match status" value="1"/>
</dbReference>
<dbReference type="InterPro" id="IPR058403">
    <property type="entry name" value="DUF8090"/>
</dbReference>
<keyword evidence="4" id="KW-1185">Reference proteome</keyword>
<dbReference type="InterPro" id="IPR001650">
    <property type="entry name" value="Helicase_C-like"/>
</dbReference>
<accession>A0A3M8ARS7</accession>
<dbReference type="PROSITE" id="PS51192">
    <property type="entry name" value="HELICASE_ATP_BIND_1"/>
    <property type="match status" value="1"/>
</dbReference>
<dbReference type="OrthoDB" id="9802848at2"/>
<dbReference type="GO" id="GO:0005524">
    <property type="term" value="F:ATP binding"/>
    <property type="evidence" value="ECO:0007669"/>
    <property type="project" value="InterPro"/>
</dbReference>
<name>A0A3M8ARS7_9BACL</name>